<gene>
    <name evidence="14" type="ORF">SAMN05421773_10724</name>
</gene>
<dbReference type="InterPro" id="IPR036291">
    <property type="entry name" value="NAD(P)-bd_dom_sf"/>
</dbReference>
<keyword evidence="10" id="KW-0012">Acyltransferase</keyword>
<sequence length="1630" mass="168914">MAAEDKLRDYLRRVTVDLTDARRRLAEADARDHEPIAVIGMSCRFPGAEDVDAFWDLLREGRAAPVGEVPVSRFRAQAPPGAGRPRQGAFLPDVAGFDAEFFGFPPQEALRMDPQQRLLMELAWEAMEDAGTPPPGLAGSRTGVLLGFSDSFQYGQLETEIEGRGVWADPYLGQGGLASVVAGRIAYHFDLRGPAFSLDTACSSALVAVHQAVRALRAGECDQALAGGVYLALHPFLHAYSSANALLSPTDRCHTFDTGADGYLMGEGGGLVMLARLSDALREGRRVRAVIRGSAVNQDGRSNGLTAPNRDAQVDVIRRALAAARVAPGEVAYLEAHGSGTALGDEIELGALHEVFGGSRPAAGPPLRVGAVKTNVGHTHTAAGIAGLIKTVLVLEHGRVPPNLHMTEPADVVHAAGPAVRPAAEGGPLAGHRADGALGTDDGHDGGAVVAGVSSFGWSGTNAHVVLETAPPPAEPEGAGTAPAAELLPVSAAGEAELRAMLERLSRRLDGPGPRLADVAHTLQSGRGAGAVRRAVVATGREQAAQRLAAAATGEAVRATGRTSGPRTAFLLPGVGDQYRGVGQGLYREEPAFAEAVDECLAAAAERCGVDLRPVFFAAPRDAAGPGGGTLLTASPDDLFDHAETAHPFLFTLEYALARLLMRRGVQPALLAGYSLGEYAAACLAGVFTLPDALWLVTERARLIEAAPPGRMLAVAAAPEDFAGLDLGPSVDVAALNGPHMTVLSGPPDAVEAAAGRLAEAGIAARALRAAHPFHSSLLRPARDRLAGLVASVPRRAPRIPVVSNATGRVLTDAEATDPGYWAGHLCRPVRFADCVRHCAEQGVTAYVELGPGQTLGGLVRQNVGDARPAVLGTLPAQWAVTEDTDESAALLETCARLWELGTELDWAALRRSTGRLVSLPPYPFRRTRYWPEPSGPDGRQAAPDAQTEKQTAEEKAEDKGEGDEPGRCYAPVWRPDLAPLPDGAAAPGLSGTLVVFSDGGLGTRLADAATAAGTGLRVLEVLPGGGPVPRREGRRLVIDPADPRHHQEVFAAIGNGDGDDGGGGGPLHVAHLWSLREPAGTLFPADDELRTAIRHGFDSLLLTLQALAGRPARLLTVSAGAAEITGGDATAPDRALVHGLARGVCAEYPALSWRGVDVQPGHPGAAGHLLHELRHGFREPGGGPAAAPALAGRRDGRRWLLAHTELPLPDAADAAPPARTCLITGGTRGLGMILARHLARRGVRRLALVSRTGRADTAELTAAGAEVLLISADVGEPEEFRRALAEARARFGTLDMVVHAAGAPGGGLAQRRDPAEAHRVLAPKVLAMGPLAELVGPATPAAERPRLLVLYSSIATVVGGIGEADYCAANSVLDAYGQALAHAADRTQVVTVAWGHWLHDAWADDTTGADRIAYRKRHGFSDEAGCALLDRITASAGGTVVALRPPLEHAVRDITRLNSLDRLMESAAPGNAAATADGTDGAGEAGGGGGGGDRTGRARFPRPPLRTEYVPPRPGLETTVAEVWGEYLGIDRVGGQDPFFDLGGNSLVGMAMMAALERRLGRQIAPALLFAHPTVAALAAALSPSSGPSAPAGAAGGPDGTPAPAAGPRPTGGAARGQRRRARISGSQK</sequence>
<keyword evidence="4" id="KW-0963">Cytoplasm</keyword>
<dbReference type="Gene3D" id="3.40.366.10">
    <property type="entry name" value="Malonyl-Coenzyme A Acyl Carrier Protein, domain 2"/>
    <property type="match status" value="1"/>
</dbReference>
<dbReference type="SUPFAM" id="SSF51735">
    <property type="entry name" value="NAD(P)-binding Rossmann-fold domains"/>
    <property type="match status" value="2"/>
</dbReference>
<dbReference type="GO" id="GO:0005737">
    <property type="term" value="C:cytoplasm"/>
    <property type="evidence" value="ECO:0007669"/>
    <property type="project" value="TreeGrafter"/>
</dbReference>
<dbReference type="CDD" id="cd00833">
    <property type="entry name" value="PKS"/>
    <property type="match status" value="1"/>
</dbReference>
<dbReference type="InterPro" id="IPR054514">
    <property type="entry name" value="RhiE-like_linker"/>
</dbReference>
<dbReference type="InterPro" id="IPR018201">
    <property type="entry name" value="Ketoacyl_synth_AS"/>
</dbReference>
<keyword evidence="15" id="KW-1185">Reference proteome</keyword>
<dbReference type="GO" id="GO:0033068">
    <property type="term" value="P:macrolide biosynthetic process"/>
    <property type="evidence" value="ECO:0007669"/>
    <property type="project" value="UniProtKB-ARBA"/>
</dbReference>
<dbReference type="Gene3D" id="1.10.1200.10">
    <property type="entry name" value="ACP-like"/>
    <property type="match status" value="1"/>
</dbReference>
<dbReference type="Pfam" id="PF22336">
    <property type="entry name" value="RhiE-like_linker"/>
    <property type="match status" value="1"/>
</dbReference>
<evidence type="ECO:0000256" key="1">
    <source>
        <dbReference type="ARBA" id="ARBA00004496"/>
    </source>
</evidence>
<dbReference type="EMBL" id="FOLM01000007">
    <property type="protein sequence ID" value="SFC87933.1"/>
    <property type="molecule type" value="Genomic_DNA"/>
</dbReference>
<dbReference type="PROSITE" id="PS00606">
    <property type="entry name" value="KS3_1"/>
    <property type="match status" value="1"/>
</dbReference>
<dbReference type="InterPro" id="IPR014031">
    <property type="entry name" value="Ketoacyl_synth_C"/>
</dbReference>
<evidence type="ECO:0000256" key="6">
    <source>
        <dbReference type="ARBA" id="ARBA00022679"/>
    </source>
</evidence>
<dbReference type="SMART" id="SM00827">
    <property type="entry name" value="PKS_AT"/>
    <property type="match status" value="1"/>
</dbReference>
<evidence type="ECO:0000256" key="7">
    <source>
        <dbReference type="ARBA" id="ARBA00022737"/>
    </source>
</evidence>
<dbReference type="GO" id="GO:0004315">
    <property type="term" value="F:3-oxoacyl-[acyl-carrier-protein] synthase activity"/>
    <property type="evidence" value="ECO:0007669"/>
    <property type="project" value="InterPro"/>
</dbReference>
<dbReference type="SUPFAM" id="SSF53901">
    <property type="entry name" value="Thiolase-like"/>
    <property type="match status" value="1"/>
</dbReference>
<dbReference type="PROSITE" id="PS52004">
    <property type="entry name" value="KS3_2"/>
    <property type="match status" value="1"/>
</dbReference>
<dbReference type="SMART" id="SM00823">
    <property type="entry name" value="PKS_PP"/>
    <property type="match status" value="1"/>
</dbReference>
<keyword evidence="5" id="KW-0597">Phosphoprotein</keyword>
<dbReference type="PANTHER" id="PTHR43775">
    <property type="entry name" value="FATTY ACID SYNTHASE"/>
    <property type="match status" value="1"/>
</dbReference>
<keyword evidence="9" id="KW-0511">Multifunctional enzyme</keyword>
<dbReference type="SUPFAM" id="SSF55048">
    <property type="entry name" value="Probable ACP-binding domain of malonyl-CoA ACP transacylase"/>
    <property type="match status" value="1"/>
</dbReference>
<feature type="domain" description="Carrier" evidence="12">
    <location>
        <begin position="1512"/>
        <end position="1587"/>
    </location>
</feature>
<evidence type="ECO:0000256" key="4">
    <source>
        <dbReference type="ARBA" id="ARBA00022490"/>
    </source>
</evidence>
<keyword evidence="6 14" id="KW-0808">Transferase</keyword>
<dbReference type="Pfam" id="PF02801">
    <property type="entry name" value="Ketoacyl-synt_C"/>
    <property type="match status" value="1"/>
</dbReference>
<organism evidence="14 15">
    <name type="scientific">Streptomyces aidingensis</name>
    <dbReference type="NCBI Taxonomy" id="910347"/>
    <lineage>
        <taxon>Bacteria</taxon>
        <taxon>Bacillati</taxon>
        <taxon>Actinomycetota</taxon>
        <taxon>Actinomycetes</taxon>
        <taxon>Kitasatosporales</taxon>
        <taxon>Streptomycetaceae</taxon>
        <taxon>Streptomyces</taxon>
    </lineage>
</organism>
<dbReference type="RefSeq" id="WP_093839162.1">
    <property type="nucleotide sequence ID" value="NZ_FOLM01000007.1"/>
</dbReference>
<evidence type="ECO:0000256" key="10">
    <source>
        <dbReference type="ARBA" id="ARBA00023315"/>
    </source>
</evidence>
<protein>
    <submittedName>
        <fullName evidence="14">Acyl transferase domain-containing protein</fullName>
    </submittedName>
</protein>
<dbReference type="InterPro" id="IPR014043">
    <property type="entry name" value="Acyl_transferase_dom"/>
</dbReference>
<proteinExistence type="predicted"/>
<dbReference type="GO" id="GO:0005886">
    <property type="term" value="C:plasma membrane"/>
    <property type="evidence" value="ECO:0007669"/>
    <property type="project" value="TreeGrafter"/>
</dbReference>
<feature type="compositionally biased region" description="Low complexity" evidence="11">
    <location>
        <begin position="1469"/>
        <end position="1480"/>
    </location>
</feature>
<dbReference type="InterPro" id="IPR020806">
    <property type="entry name" value="PKS_PP-bd"/>
</dbReference>
<dbReference type="InterPro" id="IPR015083">
    <property type="entry name" value="NorB/c/GfsB-D-like_docking"/>
</dbReference>
<keyword evidence="8" id="KW-0045">Antibiotic biosynthesis</keyword>
<evidence type="ECO:0000313" key="15">
    <source>
        <dbReference type="Proteomes" id="UP000199207"/>
    </source>
</evidence>
<name>A0A1I1MZC9_9ACTN</name>
<reference evidence="14 15" key="1">
    <citation type="submission" date="2016-10" db="EMBL/GenBank/DDBJ databases">
        <authorList>
            <person name="de Groot N.N."/>
        </authorList>
    </citation>
    <scope>NUCLEOTIDE SEQUENCE [LARGE SCALE GENOMIC DNA]</scope>
    <source>
        <strain evidence="14 15">CGMCC 4.5739</strain>
    </source>
</reference>
<evidence type="ECO:0000256" key="8">
    <source>
        <dbReference type="ARBA" id="ARBA00023194"/>
    </source>
</evidence>
<dbReference type="SMART" id="SM00822">
    <property type="entry name" value="PKS_KR"/>
    <property type="match status" value="1"/>
</dbReference>
<dbReference type="InterPro" id="IPR016035">
    <property type="entry name" value="Acyl_Trfase/lysoPLipase"/>
</dbReference>
<dbReference type="InterPro" id="IPR013968">
    <property type="entry name" value="PKS_KR"/>
</dbReference>
<keyword evidence="7" id="KW-0677">Repeat</keyword>
<dbReference type="InterPro" id="IPR020841">
    <property type="entry name" value="PKS_Beta-ketoAc_synthase_dom"/>
</dbReference>
<evidence type="ECO:0000256" key="2">
    <source>
        <dbReference type="ARBA" id="ARBA00004792"/>
    </source>
</evidence>
<evidence type="ECO:0000256" key="5">
    <source>
        <dbReference type="ARBA" id="ARBA00022553"/>
    </source>
</evidence>
<evidence type="ECO:0000313" key="14">
    <source>
        <dbReference type="EMBL" id="SFC87933.1"/>
    </source>
</evidence>
<dbReference type="GO" id="GO:0004312">
    <property type="term" value="F:fatty acid synthase activity"/>
    <property type="evidence" value="ECO:0007669"/>
    <property type="project" value="TreeGrafter"/>
</dbReference>
<dbReference type="PANTHER" id="PTHR43775:SF37">
    <property type="entry name" value="SI:DKEY-61P9.11"/>
    <property type="match status" value="1"/>
</dbReference>
<evidence type="ECO:0000256" key="11">
    <source>
        <dbReference type="SAM" id="MobiDB-lite"/>
    </source>
</evidence>
<dbReference type="InterPro" id="IPR050091">
    <property type="entry name" value="PKS_NRPS_Biosynth_Enz"/>
</dbReference>
<comment type="subcellular location">
    <subcellularLocation>
        <location evidence="1">Cytoplasm</location>
    </subcellularLocation>
</comment>
<dbReference type="InterPro" id="IPR016039">
    <property type="entry name" value="Thiolase-like"/>
</dbReference>
<dbReference type="Pfam" id="PF00109">
    <property type="entry name" value="ketoacyl-synt"/>
    <property type="match status" value="1"/>
</dbReference>
<dbReference type="SUPFAM" id="SSF47336">
    <property type="entry name" value="ACP-like"/>
    <property type="match status" value="1"/>
</dbReference>
<dbReference type="Pfam" id="PF08990">
    <property type="entry name" value="Docking"/>
    <property type="match status" value="1"/>
</dbReference>
<dbReference type="Pfam" id="PF00698">
    <property type="entry name" value="Acyl_transf_1"/>
    <property type="match status" value="1"/>
</dbReference>
<dbReference type="InterPro" id="IPR009081">
    <property type="entry name" value="PP-bd_ACP"/>
</dbReference>
<evidence type="ECO:0000259" key="13">
    <source>
        <dbReference type="PROSITE" id="PS52004"/>
    </source>
</evidence>
<dbReference type="GO" id="GO:0031177">
    <property type="term" value="F:phosphopantetheine binding"/>
    <property type="evidence" value="ECO:0007669"/>
    <property type="project" value="InterPro"/>
</dbReference>
<dbReference type="InterPro" id="IPR036736">
    <property type="entry name" value="ACP-like_sf"/>
</dbReference>
<comment type="pathway">
    <text evidence="2">Antibiotic biosynthesis.</text>
</comment>
<dbReference type="InterPro" id="IPR036299">
    <property type="entry name" value="Polyketide_synth_docking_sf"/>
</dbReference>
<feature type="region of interest" description="Disordered" evidence="11">
    <location>
        <begin position="927"/>
        <end position="968"/>
    </location>
</feature>
<dbReference type="GO" id="GO:0071770">
    <property type="term" value="P:DIM/DIP cell wall layer assembly"/>
    <property type="evidence" value="ECO:0007669"/>
    <property type="project" value="TreeGrafter"/>
</dbReference>
<evidence type="ECO:0000259" key="12">
    <source>
        <dbReference type="PROSITE" id="PS50075"/>
    </source>
</evidence>
<dbReference type="SUPFAM" id="SSF52151">
    <property type="entry name" value="FabD/lysophospholipase-like"/>
    <property type="match status" value="1"/>
</dbReference>
<dbReference type="InterPro" id="IPR057326">
    <property type="entry name" value="KR_dom"/>
</dbReference>
<dbReference type="PROSITE" id="PS50075">
    <property type="entry name" value="CARRIER"/>
    <property type="match status" value="1"/>
</dbReference>
<dbReference type="Gene3D" id="3.30.70.3290">
    <property type="match status" value="1"/>
</dbReference>
<keyword evidence="3" id="KW-0596">Phosphopantetheine</keyword>
<feature type="domain" description="Ketosynthase family 3 (KS3)" evidence="13">
    <location>
        <begin position="33"/>
        <end position="469"/>
    </location>
</feature>
<dbReference type="InterPro" id="IPR016036">
    <property type="entry name" value="Malonyl_transacylase_ACP-bd"/>
</dbReference>
<evidence type="ECO:0000256" key="9">
    <source>
        <dbReference type="ARBA" id="ARBA00023268"/>
    </source>
</evidence>
<accession>A0A1I1MZC9</accession>
<feature type="region of interest" description="Disordered" evidence="11">
    <location>
        <begin position="1583"/>
        <end position="1630"/>
    </location>
</feature>
<dbReference type="InterPro" id="IPR014030">
    <property type="entry name" value="Ketoacyl_synth_N"/>
</dbReference>
<dbReference type="Proteomes" id="UP000199207">
    <property type="component" value="Unassembled WGS sequence"/>
</dbReference>
<dbReference type="GO" id="GO:0006633">
    <property type="term" value="P:fatty acid biosynthetic process"/>
    <property type="evidence" value="ECO:0007669"/>
    <property type="project" value="InterPro"/>
</dbReference>
<dbReference type="STRING" id="910347.SAMN05421773_10724"/>
<dbReference type="Pfam" id="PF00550">
    <property type="entry name" value="PP-binding"/>
    <property type="match status" value="1"/>
</dbReference>
<dbReference type="Gene3D" id="3.40.47.10">
    <property type="match status" value="1"/>
</dbReference>
<dbReference type="SUPFAM" id="SSF101173">
    <property type="entry name" value="Docking domain B of the erythromycin polyketide synthase (DEBS)"/>
    <property type="match status" value="1"/>
</dbReference>
<feature type="compositionally biased region" description="Basic and acidic residues" evidence="11">
    <location>
        <begin position="947"/>
        <end position="967"/>
    </location>
</feature>
<feature type="compositionally biased region" description="Low complexity" evidence="11">
    <location>
        <begin position="1583"/>
        <end position="1594"/>
    </location>
</feature>
<dbReference type="OrthoDB" id="9778690at2"/>
<dbReference type="SMART" id="SM00825">
    <property type="entry name" value="PKS_KS"/>
    <property type="match status" value="1"/>
</dbReference>
<dbReference type="Pfam" id="PF08659">
    <property type="entry name" value="KR"/>
    <property type="match status" value="1"/>
</dbReference>
<dbReference type="InterPro" id="IPR001227">
    <property type="entry name" value="Ac_transferase_dom_sf"/>
</dbReference>
<feature type="region of interest" description="Disordered" evidence="11">
    <location>
        <begin position="1469"/>
        <end position="1514"/>
    </location>
</feature>
<feature type="compositionally biased region" description="Low complexity" evidence="11">
    <location>
        <begin position="1601"/>
        <end position="1614"/>
    </location>
</feature>
<dbReference type="Gene3D" id="3.40.50.720">
    <property type="entry name" value="NAD(P)-binding Rossmann-like Domain"/>
    <property type="match status" value="1"/>
</dbReference>
<evidence type="ECO:0000256" key="3">
    <source>
        <dbReference type="ARBA" id="ARBA00022450"/>
    </source>
</evidence>
<feature type="compositionally biased region" description="Gly residues" evidence="11">
    <location>
        <begin position="1481"/>
        <end position="1494"/>
    </location>
</feature>